<dbReference type="EMBL" id="CAAALY010014624">
    <property type="protein sequence ID" value="VEL12386.1"/>
    <property type="molecule type" value="Genomic_DNA"/>
</dbReference>
<reference evidence="2" key="1">
    <citation type="submission" date="2018-11" db="EMBL/GenBank/DDBJ databases">
        <authorList>
            <consortium name="Pathogen Informatics"/>
        </authorList>
    </citation>
    <scope>NUCLEOTIDE SEQUENCE</scope>
</reference>
<evidence type="ECO:0000313" key="2">
    <source>
        <dbReference type="EMBL" id="VEL12386.1"/>
    </source>
</evidence>
<protein>
    <submittedName>
        <fullName evidence="2">Uncharacterized protein</fullName>
    </submittedName>
</protein>
<accession>A0A3S5A5G0</accession>
<dbReference type="OrthoDB" id="276029at2759"/>
<sequence>MLFLRQDLSQQHTEKKSAYQALLTSEESHCFRLETQASQARESARSVEDRFHYLIALRGLHQVQQFRVQEEMRSYVTGGALSDASGGLTPSIRAGDRGDRGDGRGGREAGSSSGVGGNVRLELAGSDATPIPALAPKLGTLVQDKRRCLR</sequence>
<comment type="caution">
    <text evidence="2">The sequence shown here is derived from an EMBL/GenBank/DDBJ whole genome shotgun (WGS) entry which is preliminary data.</text>
</comment>
<evidence type="ECO:0000256" key="1">
    <source>
        <dbReference type="SAM" id="MobiDB-lite"/>
    </source>
</evidence>
<proteinExistence type="predicted"/>
<organism evidence="2 3">
    <name type="scientific">Protopolystoma xenopodis</name>
    <dbReference type="NCBI Taxonomy" id="117903"/>
    <lineage>
        <taxon>Eukaryota</taxon>
        <taxon>Metazoa</taxon>
        <taxon>Spiralia</taxon>
        <taxon>Lophotrochozoa</taxon>
        <taxon>Platyhelminthes</taxon>
        <taxon>Monogenea</taxon>
        <taxon>Polyopisthocotylea</taxon>
        <taxon>Polystomatidea</taxon>
        <taxon>Polystomatidae</taxon>
        <taxon>Protopolystoma</taxon>
    </lineage>
</organism>
<evidence type="ECO:0000313" key="3">
    <source>
        <dbReference type="Proteomes" id="UP000784294"/>
    </source>
</evidence>
<dbReference type="Proteomes" id="UP000784294">
    <property type="component" value="Unassembled WGS sequence"/>
</dbReference>
<name>A0A3S5A5G0_9PLAT</name>
<feature type="compositionally biased region" description="Basic and acidic residues" evidence="1">
    <location>
        <begin position="94"/>
        <end position="107"/>
    </location>
</feature>
<dbReference type="AlphaFoldDB" id="A0A3S5A5G0"/>
<feature type="region of interest" description="Disordered" evidence="1">
    <location>
        <begin position="79"/>
        <end position="118"/>
    </location>
</feature>
<keyword evidence="3" id="KW-1185">Reference proteome</keyword>
<gene>
    <name evidence="2" type="ORF">PXEA_LOCUS5826</name>
</gene>